<evidence type="ECO:0000256" key="1">
    <source>
        <dbReference type="SAM" id="Phobius"/>
    </source>
</evidence>
<dbReference type="RefSeq" id="WP_173749699.1">
    <property type="nucleotide sequence ID" value="NZ_JAAITA010000015.1"/>
</dbReference>
<protein>
    <recommendedName>
        <fullName evidence="4">ABC-2 family transporter protein</fullName>
    </recommendedName>
</protein>
<feature type="transmembrane region" description="Helical" evidence="1">
    <location>
        <begin position="143"/>
        <end position="164"/>
    </location>
</feature>
<feature type="transmembrane region" description="Helical" evidence="1">
    <location>
        <begin position="171"/>
        <end position="188"/>
    </location>
</feature>
<gene>
    <name evidence="2" type="ORF">G5A70_11030</name>
</gene>
<feature type="transmembrane region" description="Helical" evidence="1">
    <location>
        <begin position="71"/>
        <end position="89"/>
    </location>
</feature>
<accession>A0ABX2ICQ9</accession>
<feature type="transmembrane region" description="Helical" evidence="1">
    <location>
        <begin position="49"/>
        <end position="65"/>
    </location>
</feature>
<name>A0ABX2ICQ9_BLAHA</name>
<keyword evidence="3" id="KW-1185">Reference proteome</keyword>
<comment type="caution">
    <text evidence="2">The sequence shown here is derived from an EMBL/GenBank/DDBJ whole genome shotgun (WGS) entry which is preliminary data.</text>
</comment>
<keyword evidence="1" id="KW-0472">Membrane</keyword>
<feature type="transmembrane region" description="Helical" evidence="1">
    <location>
        <begin position="200"/>
        <end position="222"/>
    </location>
</feature>
<sequence length="236" mass="26938">MKKELRYALKDAFEPPNPIHREEFLRNLPLQKKSFGEFLLQQLPYIRKRTWLVSCLLFAVFFVSPRENWMAIPSLLPFLALIGITELARSSCCRMAELEMSCRFNLSQVLLARMFWLGLCSFPVLLMGLFTVGKLSAFDTAQILLYVLTPYLLTCAASLLVLNILRGTEGIYGCAAVTCMVSISNGIFQNTDAFYQSNRLIFWLLAACFSAATTILQLFIFLKKTEESPWNLFLIK</sequence>
<reference evidence="2 3" key="1">
    <citation type="journal article" date="2020" name="Cell Host Microbe">
        <title>Functional and Genomic Variation between Human-Derived Isolates of Lachnospiraceae Reveals Inter- and Intra-Species Diversity.</title>
        <authorList>
            <person name="Sorbara M.T."/>
            <person name="Littmann E.R."/>
            <person name="Fontana E."/>
            <person name="Moody T.U."/>
            <person name="Kohout C.E."/>
            <person name="Gjonbalaj M."/>
            <person name="Eaton V."/>
            <person name="Seok R."/>
            <person name="Leiner I.M."/>
            <person name="Pamer E.G."/>
        </authorList>
    </citation>
    <scope>NUCLEOTIDE SEQUENCE [LARGE SCALE GENOMIC DNA]</scope>
    <source>
        <strain evidence="2 3">MSK.15.26</strain>
    </source>
</reference>
<proteinExistence type="predicted"/>
<evidence type="ECO:0008006" key="4">
    <source>
        <dbReference type="Google" id="ProtNLM"/>
    </source>
</evidence>
<dbReference type="EMBL" id="JAAITA010000015">
    <property type="protein sequence ID" value="NSJ86693.1"/>
    <property type="molecule type" value="Genomic_DNA"/>
</dbReference>
<keyword evidence="1" id="KW-0812">Transmembrane</keyword>
<evidence type="ECO:0000313" key="2">
    <source>
        <dbReference type="EMBL" id="NSJ86693.1"/>
    </source>
</evidence>
<dbReference type="Proteomes" id="UP000822142">
    <property type="component" value="Unassembled WGS sequence"/>
</dbReference>
<evidence type="ECO:0000313" key="3">
    <source>
        <dbReference type="Proteomes" id="UP000822142"/>
    </source>
</evidence>
<organism evidence="2 3">
    <name type="scientific">Blautia hansenii</name>
    <name type="common">Ruminococcus hansenii</name>
    <dbReference type="NCBI Taxonomy" id="1322"/>
    <lineage>
        <taxon>Bacteria</taxon>
        <taxon>Bacillati</taxon>
        <taxon>Bacillota</taxon>
        <taxon>Clostridia</taxon>
        <taxon>Lachnospirales</taxon>
        <taxon>Lachnospiraceae</taxon>
        <taxon>Blautia</taxon>
    </lineage>
</organism>
<feature type="transmembrane region" description="Helical" evidence="1">
    <location>
        <begin position="110"/>
        <end position="131"/>
    </location>
</feature>
<keyword evidence="1" id="KW-1133">Transmembrane helix</keyword>